<dbReference type="Gene3D" id="3.90.1200.10">
    <property type="match status" value="1"/>
</dbReference>
<comment type="caution">
    <text evidence="2">The sequence shown here is derived from an EMBL/GenBank/DDBJ whole genome shotgun (WGS) entry which is preliminary data.</text>
</comment>
<dbReference type="Pfam" id="PF01636">
    <property type="entry name" value="APH"/>
    <property type="match status" value="1"/>
</dbReference>
<evidence type="ECO:0000313" key="3">
    <source>
        <dbReference type="Proteomes" id="UP000289166"/>
    </source>
</evidence>
<dbReference type="EMBL" id="RLII01000001">
    <property type="protein sequence ID" value="RXE60400.1"/>
    <property type="molecule type" value="Genomic_DNA"/>
</dbReference>
<dbReference type="AlphaFoldDB" id="A0A4Q0I7P7"/>
<evidence type="ECO:0000259" key="1">
    <source>
        <dbReference type="Pfam" id="PF01636"/>
    </source>
</evidence>
<evidence type="ECO:0000313" key="2">
    <source>
        <dbReference type="EMBL" id="RXE60400.1"/>
    </source>
</evidence>
<proteinExistence type="predicted"/>
<dbReference type="InterPro" id="IPR002575">
    <property type="entry name" value="Aminoglycoside_PTrfase"/>
</dbReference>
<dbReference type="InterPro" id="IPR011009">
    <property type="entry name" value="Kinase-like_dom_sf"/>
</dbReference>
<dbReference type="RefSeq" id="WP_128705511.1">
    <property type="nucleotide sequence ID" value="NZ_RLII01000001.1"/>
</dbReference>
<gene>
    <name evidence="2" type="ORF">EFD62_00210</name>
</gene>
<accession>A0A4Q0I7P7</accession>
<dbReference type="SUPFAM" id="SSF56112">
    <property type="entry name" value="Protein kinase-like (PK-like)"/>
    <property type="match status" value="1"/>
</dbReference>
<dbReference type="Proteomes" id="UP000289166">
    <property type="component" value="Unassembled WGS sequence"/>
</dbReference>
<sequence>MAITFGILKSAELQEPIAGPDGKRIYRLSDGSPAMLLSWIPGRPIEESEGKQYAEKLGKLAAKIHLSSKGFSGRRCAYDELLVDRLMEEIHSAVHCGHITPKAGDICMKELKVIRTAVCRLKDDAEHYGIIHSDLGFGNVLVSDNELIPIDFSLSGYGCHAQEAGMLQSNYQDEESQYLVLQGLRESGENIDEKDAEVFISMSVLLFICSQHGRYVSEKWFSEAMERWCNTLFIHG</sequence>
<keyword evidence="3" id="KW-1185">Reference proteome</keyword>
<reference evidence="3" key="1">
    <citation type="submission" date="2018-11" db="EMBL/GenBank/DDBJ databases">
        <title>Genome sequencing of a novel mesophilic and cellulolytic organism within the genus Hungateiclostridium.</title>
        <authorList>
            <person name="Rettenmaier R."/>
            <person name="Liebl W."/>
            <person name="Zverlov V."/>
        </authorList>
    </citation>
    <scope>NUCLEOTIDE SEQUENCE [LARGE SCALE GENOMIC DNA]</scope>
    <source>
        <strain evidence="3">N2K1</strain>
    </source>
</reference>
<organism evidence="2 3">
    <name type="scientific">Acetivibrio mesophilus</name>
    <dbReference type="NCBI Taxonomy" id="2487273"/>
    <lineage>
        <taxon>Bacteria</taxon>
        <taxon>Bacillati</taxon>
        <taxon>Bacillota</taxon>
        <taxon>Clostridia</taxon>
        <taxon>Eubacteriales</taxon>
        <taxon>Oscillospiraceae</taxon>
        <taxon>Acetivibrio</taxon>
    </lineage>
</organism>
<protein>
    <recommendedName>
        <fullName evidence="1">Aminoglycoside phosphotransferase domain-containing protein</fullName>
    </recommendedName>
</protein>
<name>A0A4Q0I7P7_9FIRM</name>
<feature type="domain" description="Aminoglycoside phosphotransferase" evidence="1">
    <location>
        <begin position="30"/>
        <end position="185"/>
    </location>
</feature>
<dbReference type="OrthoDB" id="1995036at2"/>